<evidence type="ECO:0000256" key="3">
    <source>
        <dbReference type="ARBA" id="ARBA00022840"/>
    </source>
</evidence>
<evidence type="ECO:0000313" key="6">
    <source>
        <dbReference type="Proteomes" id="UP001143545"/>
    </source>
</evidence>
<keyword evidence="3 5" id="KW-0067">ATP-binding</keyword>
<dbReference type="Pfam" id="PF00005">
    <property type="entry name" value="ABC_tran"/>
    <property type="match status" value="1"/>
</dbReference>
<dbReference type="CDD" id="cd03214">
    <property type="entry name" value="ABC_Iron-Siderophores_B12_Hemin"/>
    <property type="match status" value="1"/>
</dbReference>
<comment type="caution">
    <text evidence="5">The sequence shown here is derived from an EMBL/GenBank/DDBJ whole genome shotgun (WGS) entry which is preliminary data.</text>
</comment>
<proteinExistence type="predicted"/>
<keyword evidence="1" id="KW-0813">Transport</keyword>
<name>A0A9W6B4G6_9FLAO</name>
<dbReference type="RefSeq" id="WP_281752435.1">
    <property type="nucleotide sequence ID" value="NZ_BRVP01000004.1"/>
</dbReference>
<keyword evidence="6" id="KW-1185">Reference proteome</keyword>
<dbReference type="SUPFAM" id="SSF52540">
    <property type="entry name" value="P-loop containing nucleoside triphosphate hydrolases"/>
    <property type="match status" value="1"/>
</dbReference>
<organism evidence="5 6">
    <name type="scientific">Neptunitalea chrysea</name>
    <dbReference type="NCBI Taxonomy" id="1647581"/>
    <lineage>
        <taxon>Bacteria</taxon>
        <taxon>Pseudomonadati</taxon>
        <taxon>Bacteroidota</taxon>
        <taxon>Flavobacteriia</taxon>
        <taxon>Flavobacteriales</taxon>
        <taxon>Flavobacteriaceae</taxon>
        <taxon>Neptunitalea</taxon>
    </lineage>
</organism>
<dbReference type="InterPro" id="IPR027417">
    <property type="entry name" value="P-loop_NTPase"/>
</dbReference>
<dbReference type="EMBL" id="BRVP01000004">
    <property type="protein sequence ID" value="GLB51662.1"/>
    <property type="molecule type" value="Genomic_DNA"/>
</dbReference>
<evidence type="ECO:0000256" key="1">
    <source>
        <dbReference type="ARBA" id="ARBA00022448"/>
    </source>
</evidence>
<evidence type="ECO:0000256" key="2">
    <source>
        <dbReference type="ARBA" id="ARBA00022741"/>
    </source>
</evidence>
<feature type="domain" description="ABC transporter" evidence="4">
    <location>
        <begin position="11"/>
        <end position="249"/>
    </location>
</feature>
<dbReference type="InterPro" id="IPR003593">
    <property type="entry name" value="AAA+_ATPase"/>
</dbReference>
<evidence type="ECO:0000259" key="4">
    <source>
        <dbReference type="PROSITE" id="PS50893"/>
    </source>
</evidence>
<protein>
    <submittedName>
        <fullName evidence="5">ABC transporter ATP-binding protein</fullName>
    </submittedName>
</protein>
<keyword evidence="2" id="KW-0547">Nucleotide-binding</keyword>
<dbReference type="InterPro" id="IPR050153">
    <property type="entry name" value="Metal_Ion_Import_ABC"/>
</dbReference>
<gene>
    <name evidence="5" type="ORF">NBRC110019_07010</name>
</gene>
<dbReference type="PROSITE" id="PS50893">
    <property type="entry name" value="ABC_TRANSPORTER_2"/>
    <property type="match status" value="1"/>
</dbReference>
<dbReference type="GO" id="GO:0016887">
    <property type="term" value="F:ATP hydrolysis activity"/>
    <property type="evidence" value="ECO:0007669"/>
    <property type="project" value="InterPro"/>
</dbReference>
<dbReference type="Gene3D" id="3.40.50.300">
    <property type="entry name" value="P-loop containing nucleotide triphosphate hydrolases"/>
    <property type="match status" value="1"/>
</dbReference>
<dbReference type="PANTHER" id="PTHR42734:SF21">
    <property type="entry name" value="IRON ABC TRANSPORTER, ATP-BINDING PROTEIN"/>
    <property type="match status" value="1"/>
</dbReference>
<evidence type="ECO:0000313" key="5">
    <source>
        <dbReference type="EMBL" id="GLB51662.1"/>
    </source>
</evidence>
<dbReference type="Proteomes" id="UP001143545">
    <property type="component" value="Unassembled WGS sequence"/>
</dbReference>
<dbReference type="GO" id="GO:0005524">
    <property type="term" value="F:ATP binding"/>
    <property type="evidence" value="ECO:0007669"/>
    <property type="project" value="UniProtKB-KW"/>
</dbReference>
<sequence>MSITSSHTLEASQLEIGYTHKKQVISIAKNISFALGKGELIGLIGANGIGKSTLLKTLCGINNPINGTIKLNGKDVNTYSEQKLAKALSVVLTGNIPASNLTVTEIIALGRQPYTNWIGSLTKTDIAKIKEVIDLLKLEPIKDRKNYELSDGQLQKVLLGRALSQDTSIIILDEPTTHLDIYHKAYTLSLLKEVAHTTQKTILFSTHEIDLAIQLCDQMMLLTKEDFVVNQPCNLISNGSFSNLFPKDLIRFDAATGSFKVNKTK</sequence>
<dbReference type="AlphaFoldDB" id="A0A9W6B4G6"/>
<dbReference type="InterPro" id="IPR003439">
    <property type="entry name" value="ABC_transporter-like_ATP-bd"/>
</dbReference>
<dbReference type="SMART" id="SM00382">
    <property type="entry name" value="AAA"/>
    <property type="match status" value="1"/>
</dbReference>
<accession>A0A9W6B4G6</accession>
<dbReference type="PANTHER" id="PTHR42734">
    <property type="entry name" value="METAL TRANSPORT SYSTEM ATP-BINDING PROTEIN TM_0124-RELATED"/>
    <property type="match status" value="1"/>
</dbReference>
<reference evidence="5" key="1">
    <citation type="submission" date="2022-07" db="EMBL/GenBank/DDBJ databases">
        <title>Taxonomy of Novel Oxalotrophic and Methylotrophic Bacteria.</title>
        <authorList>
            <person name="Sahin N."/>
            <person name="Tani A."/>
        </authorList>
    </citation>
    <scope>NUCLEOTIDE SEQUENCE</scope>
    <source>
        <strain evidence="5">AM327</strain>
    </source>
</reference>